<keyword evidence="2" id="KW-1185">Reference proteome</keyword>
<gene>
    <name evidence="1" type="ORF">SAMN04487969_1562</name>
</gene>
<dbReference type="EMBL" id="FONN01000056">
    <property type="protein sequence ID" value="SFF49542.1"/>
    <property type="molecule type" value="Genomic_DNA"/>
</dbReference>
<name>A0A1I2J472_9BACL</name>
<dbReference type="Proteomes" id="UP000183410">
    <property type="component" value="Unassembled WGS sequence"/>
</dbReference>
<dbReference type="RefSeq" id="WP_046234870.1">
    <property type="nucleotide sequence ID" value="NZ_FONN01000056.1"/>
</dbReference>
<evidence type="ECO:0000313" key="2">
    <source>
        <dbReference type="Proteomes" id="UP000183410"/>
    </source>
</evidence>
<proteinExistence type="predicted"/>
<protein>
    <submittedName>
        <fullName evidence="1">Uncharacterized protein</fullName>
    </submittedName>
</protein>
<sequence>MGKLNIKKHNGRYTITCISDLDKKEIAKILIQFVTSDSEQLLFEYFRADPYYWDEDMVKSDKEDFYDLFLNNKLLFHNESTKDNLILKISELLKNYCEYDGKEVNEVTLNEFAFPENIVESIKTLIYEVVLTEEDPKILNFINGKIEFINHSWYDMETDKLKSNPLANVRWYKVQDMDEIVGAISITEVYFKCLLHQKNSELENYDCAIIYYEAESDFHLEVVEVEHGFFEKKVLPKLNNLFQDISFSHTEE</sequence>
<evidence type="ECO:0000313" key="1">
    <source>
        <dbReference type="EMBL" id="SFF49542.1"/>
    </source>
</evidence>
<reference evidence="2" key="1">
    <citation type="submission" date="2016-10" db="EMBL/GenBank/DDBJ databases">
        <authorList>
            <person name="Varghese N."/>
            <person name="Submissions S."/>
        </authorList>
    </citation>
    <scope>NUCLEOTIDE SEQUENCE [LARGE SCALE GENOMIC DNA]</scope>
    <source>
        <strain evidence="2">CGMCC 1.10223</strain>
    </source>
</reference>
<organism evidence="1 2">
    <name type="scientific">Paenibacillus algorifonticola</name>
    <dbReference type="NCBI Taxonomy" id="684063"/>
    <lineage>
        <taxon>Bacteria</taxon>
        <taxon>Bacillati</taxon>
        <taxon>Bacillota</taxon>
        <taxon>Bacilli</taxon>
        <taxon>Bacillales</taxon>
        <taxon>Paenibacillaceae</taxon>
        <taxon>Paenibacillus</taxon>
    </lineage>
</organism>
<dbReference type="AlphaFoldDB" id="A0A1I2J472"/>
<accession>A0A1I2J472</accession>